<evidence type="ECO:0000313" key="4">
    <source>
        <dbReference type="EMBL" id="KAF7378351.1"/>
    </source>
</evidence>
<dbReference type="Gene3D" id="3.40.50.300">
    <property type="entry name" value="P-loop containing nucleotide triphosphate hydrolases"/>
    <property type="match status" value="1"/>
</dbReference>
<dbReference type="PANTHER" id="PTHR10039">
    <property type="entry name" value="AMELOGENIN"/>
    <property type="match status" value="1"/>
</dbReference>
<dbReference type="EMBL" id="JACAZH010000001">
    <property type="protein sequence ID" value="KAF7378351.1"/>
    <property type="molecule type" value="Genomic_DNA"/>
</dbReference>
<evidence type="ECO:0000313" key="5">
    <source>
        <dbReference type="Proteomes" id="UP000623467"/>
    </source>
</evidence>
<keyword evidence="5" id="KW-1185">Reference proteome</keyword>
<dbReference type="SUPFAM" id="SSF52540">
    <property type="entry name" value="P-loop containing nucleoside triphosphate hydrolases"/>
    <property type="match status" value="1"/>
</dbReference>
<feature type="region of interest" description="Disordered" evidence="2">
    <location>
        <begin position="1"/>
        <end position="38"/>
    </location>
</feature>
<comment type="caution">
    <text evidence="4">The sequence shown here is derived from an EMBL/GenBank/DDBJ whole genome shotgun (WGS) entry which is preliminary data.</text>
</comment>
<feature type="domain" description="Nephrocystin 3-like N-terminal" evidence="3">
    <location>
        <begin position="87"/>
        <end position="246"/>
    </location>
</feature>
<protein>
    <submittedName>
        <fullName evidence="4">Purine and uridine phosphorylase</fullName>
    </submittedName>
</protein>
<dbReference type="InterPro" id="IPR027417">
    <property type="entry name" value="P-loop_NTPase"/>
</dbReference>
<dbReference type="Pfam" id="PF24883">
    <property type="entry name" value="NPHP3_N"/>
    <property type="match status" value="1"/>
</dbReference>
<reference evidence="4" key="1">
    <citation type="submission" date="2020-05" db="EMBL/GenBank/DDBJ databases">
        <title>Mycena genomes resolve the evolution of fungal bioluminescence.</title>
        <authorList>
            <person name="Tsai I.J."/>
        </authorList>
    </citation>
    <scope>NUCLEOTIDE SEQUENCE</scope>
    <source>
        <strain evidence="4">160909Yilan</strain>
    </source>
</reference>
<accession>A0A8H6ZL13</accession>
<proteinExistence type="predicted"/>
<name>A0A8H6ZL13_9AGAR</name>
<dbReference type="PANTHER" id="PTHR10039:SF16">
    <property type="entry name" value="GPI INOSITOL-DEACYLASE"/>
    <property type="match status" value="1"/>
</dbReference>
<organism evidence="4 5">
    <name type="scientific">Mycena sanguinolenta</name>
    <dbReference type="NCBI Taxonomy" id="230812"/>
    <lineage>
        <taxon>Eukaryota</taxon>
        <taxon>Fungi</taxon>
        <taxon>Dikarya</taxon>
        <taxon>Basidiomycota</taxon>
        <taxon>Agaricomycotina</taxon>
        <taxon>Agaricomycetes</taxon>
        <taxon>Agaricomycetidae</taxon>
        <taxon>Agaricales</taxon>
        <taxon>Marasmiineae</taxon>
        <taxon>Mycenaceae</taxon>
        <taxon>Mycena</taxon>
    </lineage>
</organism>
<gene>
    <name evidence="4" type="ORF">MSAN_00261100</name>
</gene>
<dbReference type="InterPro" id="IPR056884">
    <property type="entry name" value="NPHP3-like_N"/>
</dbReference>
<dbReference type="AlphaFoldDB" id="A0A8H6ZL13"/>
<dbReference type="OrthoDB" id="194358at2759"/>
<sequence>MSSGLNIGSLTQNIHGGRGGAGGTSSNGAGGTGGIGQGSQFRFDRVENVFMNDQDPFLRTPIKLQSWLKPPDVSHNQRAAEDRHHIGTGKWFERTQEFKKWESTSPSLLWLHGISGCGKTILSSTVIKKFRDNGNTIAYFYFDTADDQKQKLEDLLRSLISRLADSASHAASILERFWKSHASGAEAPSNQTLLEILIKILFGFTASVYIVCDALDESSEVGLVLDALSKIMDANINNVHVFLTSRTEVTHGKELFSLAITVCLKGTGVNNDIASYVDHILATDRDFSWSKEMKDDVRNSLVNQPDPMSVHIIPSDTPS</sequence>
<keyword evidence="1" id="KW-0677">Repeat</keyword>
<evidence type="ECO:0000256" key="1">
    <source>
        <dbReference type="ARBA" id="ARBA00022737"/>
    </source>
</evidence>
<feature type="compositionally biased region" description="Gly residues" evidence="2">
    <location>
        <begin position="16"/>
        <end position="37"/>
    </location>
</feature>
<evidence type="ECO:0000259" key="3">
    <source>
        <dbReference type="Pfam" id="PF24883"/>
    </source>
</evidence>
<evidence type="ECO:0000256" key="2">
    <source>
        <dbReference type="SAM" id="MobiDB-lite"/>
    </source>
</evidence>
<dbReference type="Proteomes" id="UP000623467">
    <property type="component" value="Unassembled WGS sequence"/>
</dbReference>
<feature type="compositionally biased region" description="Polar residues" evidence="2">
    <location>
        <begin position="1"/>
        <end position="11"/>
    </location>
</feature>